<protein>
    <submittedName>
        <fullName evidence="1">MazG-like family protein</fullName>
    </submittedName>
</protein>
<dbReference type="Gene3D" id="1.10.287.1080">
    <property type="entry name" value="MazG-like"/>
    <property type="match status" value="1"/>
</dbReference>
<evidence type="ECO:0000313" key="2">
    <source>
        <dbReference type="Proteomes" id="UP001611494"/>
    </source>
</evidence>
<dbReference type="SUPFAM" id="SSF101386">
    <property type="entry name" value="all-alpha NTP pyrophosphatases"/>
    <property type="match status" value="1"/>
</dbReference>
<accession>A0ABW7W9Q4</accession>
<evidence type="ECO:0000313" key="1">
    <source>
        <dbReference type="EMBL" id="MFI2234528.1"/>
    </source>
</evidence>
<proteinExistence type="predicted"/>
<dbReference type="Proteomes" id="UP001611494">
    <property type="component" value="Unassembled WGS sequence"/>
</dbReference>
<comment type="caution">
    <text evidence="1">The sequence shown here is derived from an EMBL/GenBank/DDBJ whole genome shotgun (WGS) entry which is preliminary data.</text>
</comment>
<dbReference type="CDD" id="cd11533">
    <property type="entry name" value="NTP-PPase_Af0060_like"/>
    <property type="match status" value="1"/>
</dbReference>
<dbReference type="EMBL" id="JBIRYL010000030">
    <property type="protein sequence ID" value="MFI2234528.1"/>
    <property type="molecule type" value="Genomic_DNA"/>
</dbReference>
<reference evidence="1 2" key="1">
    <citation type="submission" date="2024-10" db="EMBL/GenBank/DDBJ databases">
        <title>The Natural Products Discovery Center: Release of the First 8490 Sequenced Strains for Exploring Actinobacteria Biosynthetic Diversity.</title>
        <authorList>
            <person name="Kalkreuter E."/>
            <person name="Kautsar S.A."/>
            <person name="Yang D."/>
            <person name="Bader C.D."/>
            <person name="Teijaro C.N."/>
            <person name="Fluegel L."/>
            <person name="Davis C.M."/>
            <person name="Simpson J.R."/>
            <person name="Lauterbach L."/>
            <person name="Steele A.D."/>
            <person name="Gui C."/>
            <person name="Meng S."/>
            <person name="Li G."/>
            <person name="Viehrig K."/>
            <person name="Ye F."/>
            <person name="Su P."/>
            <person name="Kiefer A.F."/>
            <person name="Nichols A."/>
            <person name="Cepeda A.J."/>
            <person name="Yan W."/>
            <person name="Fan B."/>
            <person name="Jiang Y."/>
            <person name="Adhikari A."/>
            <person name="Zheng C.-J."/>
            <person name="Schuster L."/>
            <person name="Cowan T.M."/>
            <person name="Smanski M.J."/>
            <person name="Chevrette M.G."/>
            <person name="De Carvalho L.P.S."/>
            <person name="Shen B."/>
        </authorList>
    </citation>
    <scope>NUCLEOTIDE SEQUENCE [LARGE SCALE GENOMIC DNA]</scope>
    <source>
        <strain evidence="1 2">NPDC019377</strain>
    </source>
</reference>
<name>A0ABW7W9Q4_9NOCA</name>
<dbReference type="InterPro" id="IPR044548">
    <property type="entry name" value="AF0060_NTP-PPase_MazG-like"/>
</dbReference>
<organism evidence="1 2">
    <name type="scientific">Nocardia testacea</name>
    <dbReference type="NCBI Taxonomy" id="248551"/>
    <lineage>
        <taxon>Bacteria</taxon>
        <taxon>Bacillati</taxon>
        <taxon>Actinomycetota</taxon>
        <taxon>Actinomycetes</taxon>
        <taxon>Mycobacteriales</taxon>
        <taxon>Nocardiaceae</taxon>
        <taxon>Nocardia</taxon>
    </lineage>
</organism>
<dbReference type="RefSeq" id="WP_397067336.1">
    <property type="nucleotide sequence ID" value="NZ_JBIRYL010000030.1"/>
</dbReference>
<gene>
    <name evidence="1" type="ORF">ACH49Z_32240</name>
</gene>
<sequence length="114" mass="12268">MSTAPNVHMLDIAAIAELAGFLNRHNGREVGEMSMQMLKLAEEYGEAVSAWIGYTGQNPRKGVTHSLDDVLDELADVAIAAMVGIQRLGADPATVIGAKIAQMQGRYDRVEATR</sequence>
<keyword evidence="2" id="KW-1185">Reference proteome</keyword>